<name>A0A223LCI1_BPPB1</name>
<gene>
    <name evidence="1" type="primary">94</name>
    <name evidence="1" type="ORF">PBI_PBS1_94</name>
</gene>
<accession>A0A223LCI1</accession>
<dbReference type="EMBL" id="MF360957">
    <property type="protein sequence ID" value="AST99916.1"/>
    <property type="molecule type" value="Genomic_DNA"/>
</dbReference>
<keyword evidence="2" id="KW-1185">Reference proteome</keyword>
<reference evidence="1 2" key="1">
    <citation type="submission" date="2017-06" db="EMBL/GenBank/DDBJ databases">
        <authorList>
            <person name="Russell D.A."/>
            <person name="Jacobs-Sera D."/>
            <person name="Duda R."/>
            <person name="Hatfull G.F."/>
            <person name="Hendrix R.W."/>
        </authorList>
    </citation>
    <scope>NUCLEOTIDE SEQUENCE [LARGE SCALE GENOMIC DNA]</scope>
</reference>
<dbReference type="Proteomes" id="UP000226236">
    <property type="component" value="Segment"/>
</dbReference>
<evidence type="ECO:0000313" key="1">
    <source>
        <dbReference type="EMBL" id="AST99916.1"/>
    </source>
</evidence>
<organism evidence="1 2">
    <name type="scientific">Bacillus phage PBS1</name>
    <dbReference type="NCBI Taxonomy" id="2884423"/>
    <lineage>
        <taxon>Viruses</taxon>
        <taxon>Duplodnaviria</taxon>
        <taxon>Heunggongvirae</taxon>
        <taxon>Uroviricota</taxon>
        <taxon>Caudoviricetes</taxon>
        <taxon>Takahashivirus</taxon>
        <taxon>Bacillus phage PBS1</taxon>
    </lineage>
</organism>
<proteinExistence type="predicted"/>
<evidence type="ECO:0000313" key="2">
    <source>
        <dbReference type="Proteomes" id="UP000226236"/>
    </source>
</evidence>
<protein>
    <submittedName>
        <fullName evidence="1">Uncharacterized protein</fullName>
    </submittedName>
</protein>
<dbReference type="RefSeq" id="YP_009664296.1">
    <property type="nucleotide sequence ID" value="NC_043027.1"/>
</dbReference>
<sequence>MKMDNWSTLRQRLVEIYIGEVACKKEIQHVHNVLKEIERLNALALNPFDRALKLLNEYNNSGFESLQDDYKLIFSIKDCFENRISEERRWSMLKFYLKLKLKENYEHNDPELIPYLESTLKLMDNLEMEVNNH</sequence>
<dbReference type="GeneID" id="40524327"/>